<dbReference type="PANTHER" id="PTHR32196:SF72">
    <property type="entry name" value="RIBOSE IMPORT PERMEASE PROTEIN RBSC"/>
    <property type="match status" value="1"/>
</dbReference>
<dbReference type="EMBL" id="WJJP01000593">
    <property type="protein sequence ID" value="MBD3326520.1"/>
    <property type="molecule type" value="Genomic_DNA"/>
</dbReference>
<evidence type="ECO:0000256" key="6">
    <source>
        <dbReference type="SAM" id="Phobius"/>
    </source>
</evidence>
<dbReference type="AlphaFoldDB" id="A0A9D5Q760"/>
<proteinExistence type="predicted"/>
<evidence type="ECO:0000256" key="2">
    <source>
        <dbReference type="ARBA" id="ARBA00022475"/>
    </source>
</evidence>
<sequence length="295" mass="30910">MTLALVLLCIILSILTPRFLTVGNFRNLLWQATAMGIISIGQTLVILTSGIDLSVGGIAAFSAMFGGMILMKVGVPFGILAILAIGMLVGVINGFLIAYTKLAPFIVTLGMLSITRSLTYVVNDGRSLVGLPKAYRFFGSATVGGIPLYTLIFLSVFIVGHIMLTKTKIGRFLYAIGSNEEAARLTGVNVNFYKAIAYVFTGCLCAISVIILTSRLGAIDPDTGMGIELDTIAAVVIGGSSLLGGKGSLIGTFIGVFLITILHNGLNLIGVSPFWQGSAVGSVIIISVLVDRLLS</sequence>
<feature type="transmembrane region" description="Helical" evidence="6">
    <location>
        <begin position="134"/>
        <end position="164"/>
    </location>
</feature>
<dbReference type="InterPro" id="IPR001851">
    <property type="entry name" value="ABC_transp_permease"/>
</dbReference>
<name>A0A9D5Q760_9BACT</name>
<feature type="transmembrane region" description="Helical" evidence="6">
    <location>
        <begin position="274"/>
        <end position="294"/>
    </location>
</feature>
<evidence type="ECO:0000256" key="4">
    <source>
        <dbReference type="ARBA" id="ARBA00022989"/>
    </source>
</evidence>
<dbReference type="Pfam" id="PF02653">
    <property type="entry name" value="BPD_transp_2"/>
    <property type="match status" value="1"/>
</dbReference>
<dbReference type="PANTHER" id="PTHR32196">
    <property type="entry name" value="ABC TRANSPORTER PERMEASE PROTEIN YPHD-RELATED-RELATED"/>
    <property type="match status" value="1"/>
</dbReference>
<protein>
    <submittedName>
        <fullName evidence="7">Ribose ABC transporter permease</fullName>
    </submittedName>
</protein>
<feature type="transmembrane region" description="Helical" evidence="6">
    <location>
        <begin position="44"/>
        <end position="65"/>
    </location>
</feature>
<keyword evidence="5 6" id="KW-0472">Membrane</keyword>
<keyword evidence="3 6" id="KW-0812">Transmembrane</keyword>
<comment type="subcellular location">
    <subcellularLocation>
        <location evidence="1">Cell membrane</location>
        <topology evidence="1">Multi-pass membrane protein</topology>
    </subcellularLocation>
</comment>
<feature type="transmembrane region" description="Helical" evidence="6">
    <location>
        <begin position="232"/>
        <end position="262"/>
    </location>
</feature>
<feature type="transmembrane region" description="Helical" evidence="6">
    <location>
        <begin position="195"/>
        <end position="212"/>
    </location>
</feature>
<keyword evidence="2" id="KW-1003">Cell membrane</keyword>
<accession>A0A9D5Q760</accession>
<evidence type="ECO:0000313" key="8">
    <source>
        <dbReference type="Proteomes" id="UP000649604"/>
    </source>
</evidence>
<dbReference type="GO" id="GO:0022857">
    <property type="term" value="F:transmembrane transporter activity"/>
    <property type="evidence" value="ECO:0007669"/>
    <property type="project" value="InterPro"/>
</dbReference>
<feature type="transmembrane region" description="Helical" evidence="6">
    <location>
        <begin position="102"/>
        <end position="122"/>
    </location>
</feature>
<gene>
    <name evidence="7" type="ORF">GF339_18190</name>
</gene>
<keyword evidence="4 6" id="KW-1133">Transmembrane helix</keyword>
<comment type="caution">
    <text evidence="7">The sequence shown here is derived from an EMBL/GenBank/DDBJ whole genome shotgun (WGS) entry which is preliminary data.</text>
</comment>
<dbReference type="Proteomes" id="UP000649604">
    <property type="component" value="Unassembled WGS sequence"/>
</dbReference>
<dbReference type="CDD" id="cd06579">
    <property type="entry name" value="TM_PBP1_transp_AraH_like"/>
    <property type="match status" value="1"/>
</dbReference>
<organism evidence="7 8">
    <name type="scientific">candidate division KSB3 bacterium</name>
    <dbReference type="NCBI Taxonomy" id="2044937"/>
    <lineage>
        <taxon>Bacteria</taxon>
        <taxon>candidate division KSB3</taxon>
    </lineage>
</organism>
<evidence type="ECO:0000256" key="1">
    <source>
        <dbReference type="ARBA" id="ARBA00004651"/>
    </source>
</evidence>
<evidence type="ECO:0000313" key="7">
    <source>
        <dbReference type="EMBL" id="MBD3326520.1"/>
    </source>
</evidence>
<evidence type="ECO:0000256" key="5">
    <source>
        <dbReference type="ARBA" id="ARBA00023136"/>
    </source>
</evidence>
<dbReference type="GO" id="GO:0005886">
    <property type="term" value="C:plasma membrane"/>
    <property type="evidence" value="ECO:0007669"/>
    <property type="project" value="UniProtKB-SubCell"/>
</dbReference>
<evidence type="ECO:0000256" key="3">
    <source>
        <dbReference type="ARBA" id="ARBA00022692"/>
    </source>
</evidence>
<feature type="transmembrane region" description="Helical" evidence="6">
    <location>
        <begin position="77"/>
        <end position="96"/>
    </location>
</feature>
<reference evidence="7" key="1">
    <citation type="submission" date="2019-11" db="EMBL/GenBank/DDBJ databases">
        <title>Microbial mats filling the niche in hypersaline microbial mats.</title>
        <authorList>
            <person name="Wong H.L."/>
            <person name="Macleod F.I."/>
            <person name="White R.A. III"/>
            <person name="Burns B.P."/>
        </authorList>
    </citation>
    <scope>NUCLEOTIDE SEQUENCE</scope>
    <source>
        <strain evidence="7">Rbin_158</strain>
    </source>
</reference>